<protein>
    <submittedName>
        <fullName evidence="1">Uncharacterized protein</fullName>
    </submittedName>
</protein>
<gene>
    <name evidence="1" type="ORF">EZE20_16510</name>
</gene>
<name>A0A4R4K9Q7_9BACT</name>
<reference evidence="1 2" key="1">
    <citation type="submission" date="2019-02" db="EMBL/GenBank/DDBJ databases">
        <title>Arundinibacter roseus gen. nov., sp. nov., a new member of the family Cytophagaceae.</title>
        <authorList>
            <person name="Szuroczki S."/>
            <person name="Khayer B."/>
            <person name="Sproer C."/>
            <person name="Toumi M."/>
            <person name="Szabo A."/>
            <person name="Felfoldi T."/>
            <person name="Schumann P."/>
            <person name="Toth E."/>
        </authorList>
    </citation>
    <scope>NUCLEOTIDE SEQUENCE [LARGE SCALE GENOMIC DNA]</scope>
    <source>
        <strain evidence="1 2">DMA-k-7a</strain>
    </source>
</reference>
<evidence type="ECO:0000313" key="2">
    <source>
        <dbReference type="Proteomes" id="UP000295706"/>
    </source>
</evidence>
<evidence type="ECO:0000313" key="1">
    <source>
        <dbReference type="EMBL" id="TDB63372.1"/>
    </source>
</evidence>
<keyword evidence="2" id="KW-1185">Reference proteome</keyword>
<organism evidence="1 2">
    <name type="scientific">Arundinibacter roseus</name>
    <dbReference type="NCBI Taxonomy" id="2070510"/>
    <lineage>
        <taxon>Bacteria</taxon>
        <taxon>Pseudomonadati</taxon>
        <taxon>Bacteroidota</taxon>
        <taxon>Cytophagia</taxon>
        <taxon>Cytophagales</taxon>
        <taxon>Spirosomataceae</taxon>
        <taxon>Arundinibacter</taxon>
    </lineage>
</organism>
<dbReference type="Proteomes" id="UP000295706">
    <property type="component" value="Unassembled WGS sequence"/>
</dbReference>
<dbReference type="EMBL" id="SMJU01000010">
    <property type="protein sequence ID" value="TDB63372.1"/>
    <property type="molecule type" value="Genomic_DNA"/>
</dbReference>
<dbReference type="AlphaFoldDB" id="A0A4R4K9Q7"/>
<dbReference type="OrthoDB" id="934295at2"/>
<dbReference type="RefSeq" id="WP_132119675.1">
    <property type="nucleotide sequence ID" value="NZ_SMJU01000010.1"/>
</dbReference>
<sequence length="342" mass="33951">MKKRSSSLVVYVLALTLVMYNCKKDEPFPTEPDSELVDEINAITVTPITLTQPAAVTTTPSTITASAKATEVAGAMGSLSSGTVPASVNTAAGEVTAALTPAEVTTLSTVTPATIAAVAAGGALPAELQTVMTKVAADPALAQYLPQFTLPTVNGAPVGGRSGAVEGIEEVEGVLVEDACVQAAAAVYEAVKVKLDAAKAAEDAKVAAAYSAAIAPLAAEQTSCASGIPAKYAALRAAGQAQAAQAMADIDAAQAVIPAALYPVLKALVNIQLLGYLTSLNTLQAADVAACAATLTAKTAAAAAARDADLAASTAAYQTALAAAQAKRIELGESCHNQGGGN</sequence>
<comment type="caution">
    <text evidence="1">The sequence shown here is derived from an EMBL/GenBank/DDBJ whole genome shotgun (WGS) entry which is preliminary data.</text>
</comment>
<accession>A0A4R4K9Q7</accession>
<proteinExistence type="predicted"/>